<feature type="transmembrane region" description="Helical" evidence="1">
    <location>
        <begin position="426"/>
        <end position="444"/>
    </location>
</feature>
<evidence type="ECO:0000256" key="1">
    <source>
        <dbReference type="SAM" id="Phobius"/>
    </source>
</evidence>
<evidence type="ECO:0000313" key="2">
    <source>
        <dbReference type="EMBL" id="HJF39977.1"/>
    </source>
</evidence>
<feature type="transmembrane region" description="Helical" evidence="1">
    <location>
        <begin position="38"/>
        <end position="59"/>
    </location>
</feature>
<keyword evidence="1" id="KW-0812">Transmembrane</keyword>
<protein>
    <submittedName>
        <fullName evidence="3">Uncharacterized protein</fullName>
    </submittedName>
</protein>
<reference evidence="2" key="3">
    <citation type="journal article" date="2021" name="PeerJ">
        <title>Extensive microbial diversity within the chicken gut microbiome revealed by metagenomics and culture.</title>
        <authorList>
            <person name="Gilroy R."/>
            <person name="Ravi A."/>
            <person name="Getino M."/>
            <person name="Pursley I."/>
            <person name="Horton D.L."/>
            <person name="Alikhan N.F."/>
            <person name="Baker D."/>
            <person name="Gharbi K."/>
            <person name="Hall N."/>
            <person name="Watson M."/>
            <person name="Adriaenssens E.M."/>
            <person name="Foster-Nyarko E."/>
            <person name="Jarju S."/>
            <person name="Secka A."/>
            <person name="Antonio M."/>
            <person name="Oren A."/>
            <person name="Chaudhuri R.R."/>
            <person name="La Ragione R."/>
            <person name="Hildebrand F."/>
            <person name="Pallen M.J."/>
        </authorList>
    </citation>
    <scope>NUCLEOTIDE SEQUENCE</scope>
    <source>
        <strain evidence="2">CHK193-16274</strain>
    </source>
</reference>
<keyword evidence="1" id="KW-0472">Membrane</keyword>
<feature type="transmembrane region" description="Helical" evidence="1">
    <location>
        <begin position="65"/>
        <end position="85"/>
    </location>
</feature>
<evidence type="ECO:0000313" key="4">
    <source>
        <dbReference type="Proteomes" id="UP000196258"/>
    </source>
</evidence>
<accession>A0A1Y4QQD9</accession>
<dbReference type="EMBL" id="DYWV01000121">
    <property type="protein sequence ID" value="HJF39977.1"/>
    <property type="molecule type" value="Genomic_DNA"/>
</dbReference>
<evidence type="ECO:0000313" key="3">
    <source>
        <dbReference type="EMBL" id="OUQ06722.1"/>
    </source>
</evidence>
<reference evidence="2" key="4">
    <citation type="submission" date="2021-09" db="EMBL/GenBank/DDBJ databases">
        <authorList>
            <person name="Gilroy R."/>
        </authorList>
    </citation>
    <scope>NUCLEOTIDE SEQUENCE</scope>
    <source>
        <strain evidence="2">CHK193-16274</strain>
    </source>
</reference>
<proteinExistence type="predicted"/>
<dbReference type="Proteomes" id="UP000749320">
    <property type="component" value="Unassembled WGS sequence"/>
</dbReference>
<dbReference type="AlphaFoldDB" id="A0A1Y4QQD9"/>
<comment type="caution">
    <text evidence="3">The sequence shown here is derived from an EMBL/GenBank/DDBJ whole genome shotgun (WGS) entry which is preliminary data.</text>
</comment>
<feature type="transmembrane region" description="Helical" evidence="1">
    <location>
        <begin position="105"/>
        <end position="127"/>
    </location>
</feature>
<dbReference type="Proteomes" id="UP000196258">
    <property type="component" value="Unassembled WGS sequence"/>
</dbReference>
<feature type="transmembrane region" description="Helical" evidence="1">
    <location>
        <begin position="362"/>
        <end position="381"/>
    </location>
</feature>
<feature type="transmembrane region" description="Helical" evidence="1">
    <location>
        <begin position="456"/>
        <end position="476"/>
    </location>
</feature>
<feature type="transmembrane region" description="Helical" evidence="1">
    <location>
        <begin position="6"/>
        <end position="26"/>
    </location>
</feature>
<dbReference type="RefSeq" id="WP_087254411.1">
    <property type="nucleotide sequence ID" value="NZ_CAJFOD010000132.1"/>
</dbReference>
<keyword evidence="1" id="KW-1133">Transmembrane helix</keyword>
<organism evidence="3 4">
    <name type="scientific">Thomasclavelia spiroformis</name>
    <dbReference type="NCBI Taxonomy" id="29348"/>
    <lineage>
        <taxon>Bacteria</taxon>
        <taxon>Bacillati</taxon>
        <taxon>Bacillota</taxon>
        <taxon>Erysipelotrichia</taxon>
        <taxon>Erysipelotrichales</taxon>
        <taxon>Coprobacillaceae</taxon>
        <taxon>Thomasclavelia</taxon>
    </lineage>
</organism>
<feature type="transmembrane region" description="Helical" evidence="1">
    <location>
        <begin position="226"/>
        <end position="250"/>
    </location>
</feature>
<feature type="transmembrane region" description="Helical" evidence="1">
    <location>
        <begin position="333"/>
        <end position="350"/>
    </location>
</feature>
<reference evidence="4" key="1">
    <citation type="submission" date="2017-04" db="EMBL/GenBank/DDBJ databases">
        <title>Function of individual gut microbiota members based on whole genome sequencing of pure cultures obtained from chicken caecum.</title>
        <authorList>
            <person name="Medvecky M."/>
            <person name="Cejkova D."/>
            <person name="Polansky O."/>
            <person name="Karasova D."/>
            <person name="Kubasova T."/>
            <person name="Cizek A."/>
            <person name="Rychlik I."/>
        </authorList>
    </citation>
    <scope>NUCLEOTIDE SEQUENCE [LARGE SCALE GENOMIC DNA]</scope>
    <source>
        <strain evidence="4">An149</strain>
    </source>
</reference>
<feature type="transmembrane region" description="Helical" evidence="1">
    <location>
        <begin position="388"/>
        <end position="406"/>
    </location>
</feature>
<dbReference type="EMBL" id="NFLB01000001">
    <property type="protein sequence ID" value="OUQ06722.1"/>
    <property type="molecule type" value="Genomic_DNA"/>
</dbReference>
<feature type="transmembrane region" description="Helical" evidence="1">
    <location>
        <begin position="188"/>
        <end position="214"/>
    </location>
</feature>
<gene>
    <name evidence="3" type="ORF">B5E91_01975</name>
    <name evidence="2" type="ORF">K8V91_03555</name>
</gene>
<feature type="transmembrane region" description="Helical" evidence="1">
    <location>
        <begin position="262"/>
        <end position="280"/>
    </location>
</feature>
<reference evidence="3" key="2">
    <citation type="journal article" date="2018" name="BMC Genomics">
        <title>Whole genome sequencing and function prediction of 133 gut anaerobes isolated from chicken caecum in pure cultures.</title>
        <authorList>
            <person name="Medvecky M."/>
            <person name="Cejkova D."/>
            <person name="Polansky O."/>
            <person name="Karasova D."/>
            <person name="Kubasova T."/>
            <person name="Cizek A."/>
            <person name="Rychlik I."/>
        </authorList>
    </citation>
    <scope>NUCLEOTIDE SEQUENCE</scope>
    <source>
        <strain evidence="3">An149</strain>
    </source>
</reference>
<name>A0A1Y4QQD9_9FIRM</name>
<sequence>MVVDYIITIIFYLLFGFFYYILGLSLSRKYKFQETTMVLIGFFVHTSILAIVGILFQIMGIEWKLFFYLSLLWLIVCVLFSLYCIKKYNIKLFEKGILEFIKKYWFFIVLIIIFVLCLLSNMGRLWADNLTDDGYYLVRIANLPYAKNSMLVDNISGLNGTGMGTYALNTWELEMSVYLAISNVLPTIFIRFGLSVFNFVLICCGMHSFVANLCNILQKEVKENNYQYYCFIIIPAFFMMNLFSQSLLGIHLEDTWKNTSALYYGSSLVRMLGPLILMNYALTINKIKLKDVLEIIIISIVLISRSTTAIPLIFLIGIAFMIVYLIKNNNKLLCIGTIVLIIAVSFLVKNNPSLYNYTFNRVMNNLVSILTLIIASAYIILCMIKKNYLYLQYIVFLLIMYLLVLIEPINNVYENLSIYEFVSGRTLYSLYFLGYICLITIIMVNLFEKINSTKKIIAILSIICLSFSVVLTQHLYDDVVTVNMEQSKNDTIKHSLSIAKENMSLTPDSTINVGKKLHELEKISTHRLKVITTFDWQIIDGYAHYPALTYRAYAPDIYNYTSIFRTLGENVKTGEYTWNEHVLICEFANNPNNYTYKKVDNILKEKDFDCIVSSNGQLEQYLEDSGYQLYDSIIDNNNVNAYYIYAKLFNN</sequence>